<protein>
    <submittedName>
        <fullName evidence="1">Uncharacterized protein</fullName>
    </submittedName>
</protein>
<sequence length="82" mass="9013">MADPSRLDQFVEDCLRDGVRLIAIAGAGAADIEETIDDIIVGDGFETDRFIATTSHEDQSIEEVMEFASSWDGGSSVREERF</sequence>
<dbReference type="Proteomes" id="UP000182840">
    <property type="component" value="Chromosome"/>
</dbReference>
<organism evidence="1 2">
    <name type="scientific">Aquibium oceanicum</name>
    <dbReference type="NCBI Taxonomy" id="1670800"/>
    <lineage>
        <taxon>Bacteria</taxon>
        <taxon>Pseudomonadati</taxon>
        <taxon>Pseudomonadota</taxon>
        <taxon>Alphaproteobacteria</taxon>
        <taxon>Hyphomicrobiales</taxon>
        <taxon>Phyllobacteriaceae</taxon>
        <taxon>Aquibium</taxon>
    </lineage>
</organism>
<proteinExistence type="predicted"/>
<evidence type="ECO:0000313" key="1">
    <source>
        <dbReference type="EMBL" id="APH74580.1"/>
    </source>
</evidence>
<evidence type="ECO:0000313" key="2">
    <source>
        <dbReference type="Proteomes" id="UP000182840"/>
    </source>
</evidence>
<keyword evidence="2" id="KW-1185">Reference proteome</keyword>
<accession>A0A1L3SYX1</accession>
<dbReference type="AlphaFoldDB" id="A0A1L3SYX1"/>
<reference evidence="2" key="1">
    <citation type="submission" date="2016-11" db="EMBL/GenBank/DDBJ databases">
        <title>Mesorhizobium oceanicum sp. nov., isolated from deep seawater in South China Sea.</title>
        <authorList>
            <person name="Fu G.-Y."/>
        </authorList>
    </citation>
    <scope>NUCLEOTIDE SEQUENCE [LARGE SCALE GENOMIC DNA]</scope>
    <source>
        <strain evidence="2">B7</strain>
    </source>
</reference>
<name>A0A1L3SYX1_9HYPH</name>
<gene>
    <name evidence="1" type="ORF">BSQ44_12940</name>
</gene>
<dbReference type="EMBL" id="CP018171">
    <property type="protein sequence ID" value="APH74580.1"/>
    <property type="molecule type" value="Genomic_DNA"/>
</dbReference>
<dbReference type="KEGG" id="meso:BSQ44_12940"/>